<dbReference type="CDD" id="cd00082">
    <property type="entry name" value="HisKA"/>
    <property type="match status" value="1"/>
</dbReference>
<evidence type="ECO:0000256" key="9">
    <source>
        <dbReference type="SAM" id="Phobius"/>
    </source>
</evidence>
<dbReference type="Pfam" id="PF02518">
    <property type="entry name" value="HATPase_c"/>
    <property type="match status" value="1"/>
</dbReference>
<dbReference type="Gene3D" id="3.30.565.10">
    <property type="entry name" value="Histidine kinase-like ATPase, C-terminal domain"/>
    <property type="match status" value="1"/>
</dbReference>
<dbReference type="Gene3D" id="3.40.190.10">
    <property type="entry name" value="Periplasmic binding protein-like II"/>
    <property type="match status" value="4"/>
</dbReference>
<evidence type="ECO:0000256" key="4">
    <source>
        <dbReference type="ARBA" id="ARBA00022553"/>
    </source>
</evidence>
<dbReference type="InterPro" id="IPR036097">
    <property type="entry name" value="HisK_dim/P_sf"/>
</dbReference>
<dbReference type="EMBL" id="LLKB01000005">
    <property type="protein sequence ID" value="KQC85492.1"/>
    <property type="molecule type" value="Genomic_DNA"/>
</dbReference>
<dbReference type="SMART" id="SM00448">
    <property type="entry name" value="REC"/>
    <property type="match status" value="1"/>
</dbReference>
<keyword evidence="9" id="KW-1133">Transmembrane helix</keyword>
<protein>
    <recommendedName>
        <fullName evidence="3">Stage 0 sporulation protein A homolog</fullName>
        <ecNumber evidence="2">2.7.13.3</ecNumber>
    </recommendedName>
</protein>
<dbReference type="Pfam" id="PF00072">
    <property type="entry name" value="Response_reg"/>
    <property type="match status" value="1"/>
</dbReference>
<dbReference type="Pfam" id="PF00497">
    <property type="entry name" value="SBP_bac_3"/>
    <property type="match status" value="1"/>
</dbReference>
<feature type="transmembrane region" description="Helical" evidence="9">
    <location>
        <begin position="498"/>
        <end position="523"/>
    </location>
</feature>
<dbReference type="PANTHER" id="PTHR45339:SF1">
    <property type="entry name" value="HYBRID SIGNAL TRANSDUCTION HISTIDINE KINASE J"/>
    <property type="match status" value="1"/>
</dbReference>
<dbReference type="InterPro" id="IPR001789">
    <property type="entry name" value="Sig_transdc_resp-reg_receiver"/>
</dbReference>
<comment type="caution">
    <text evidence="13">The sequence shown here is derived from an EMBL/GenBank/DDBJ whole genome shotgun (WGS) entry which is preliminary data.</text>
</comment>
<dbReference type="SUPFAM" id="SSF52172">
    <property type="entry name" value="CheY-like"/>
    <property type="match status" value="1"/>
</dbReference>
<keyword evidence="5" id="KW-0418">Kinase</keyword>
<dbReference type="SMART" id="SM00388">
    <property type="entry name" value="HisKA"/>
    <property type="match status" value="1"/>
</dbReference>
<evidence type="ECO:0000256" key="7">
    <source>
        <dbReference type="ARBA" id="ARBA00024867"/>
    </source>
</evidence>
<organism evidence="13 14">
    <name type="scientific">Butyribacter intestini</name>
    <dbReference type="NCBI Taxonomy" id="1703332"/>
    <lineage>
        <taxon>Bacteria</taxon>
        <taxon>Bacillati</taxon>
        <taxon>Bacillota</taxon>
        <taxon>Clostridia</taxon>
        <taxon>Lachnospirales</taxon>
        <taxon>Lachnospiraceae</taxon>
        <taxon>Butyribacter</taxon>
    </lineage>
</organism>
<evidence type="ECO:0000259" key="12">
    <source>
        <dbReference type="PROSITE" id="PS50110"/>
    </source>
</evidence>
<feature type="domain" description="Response regulatory" evidence="12">
    <location>
        <begin position="798"/>
        <end position="919"/>
    </location>
</feature>
<dbReference type="InterPro" id="IPR005467">
    <property type="entry name" value="His_kinase_dom"/>
</dbReference>
<evidence type="ECO:0000256" key="2">
    <source>
        <dbReference type="ARBA" id="ARBA00012438"/>
    </source>
</evidence>
<dbReference type="Gene3D" id="3.40.50.2300">
    <property type="match status" value="1"/>
</dbReference>
<comment type="catalytic activity">
    <reaction evidence="1">
        <text>ATP + protein L-histidine = ADP + protein N-phospho-L-histidine.</text>
        <dbReference type="EC" id="2.7.13.3"/>
    </reaction>
</comment>
<evidence type="ECO:0000256" key="10">
    <source>
        <dbReference type="SAM" id="SignalP"/>
    </source>
</evidence>
<dbReference type="PRINTS" id="PR00344">
    <property type="entry name" value="BCTRLSENSOR"/>
</dbReference>
<evidence type="ECO:0000256" key="1">
    <source>
        <dbReference type="ARBA" id="ARBA00000085"/>
    </source>
</evidence>
<evidence type="ECO:0000256" key="5">
    <source>
        <dbReference type="ARBA" id="ARBA00022777"/>
    </source>
</evidence>
<evidence type="ECO:0000259" key="11">
    <source>
        <dbReference type="PROSITE" id="PS50109"/>
    </source>
</evidence>
<dbReference type="PANTHER" id="PTHR45339">
    <property type="entry name" value="HYBRID SIGNAL TRANSDUCTION HISTIDINE KINASE J"/>
    <property type="match status" value="1"/>
</dbReference>
<dbReference type="Gene3D" id="1.10.287.130">
    <property type="match status" value="1"/>
</dbReference>
<dbReference type="Proteomes" id="UP000050833">
    <property type="component" value="Unassembled WGS sequence"/>
</dbReference>
<evidence type="ECO:0000256" key="8">
    <source>
        <dbReference type="PROSITE-ProRule" id="PRU00169"/>
    </source>
</evidence>
<feature type="modified residue" description="4-aspartylphosphate" evidence="8">
    <location>
        <position position="850"/>
    </location>
</feature>
<dbReference type="SMART" id="SM00062">
    <property type="entry name" value="PBPb"/>
    <property type="match status" value="1"/>
</dbReference>
<evidence type="ECO:0000256" key="3">
    <source>
        <dbReference type="ARBA" id="ARBA00018672"/>
    </source>
</evidence>
<dbReference type="InterPro" id="IPR003594">
    <property type="entry name" value="HATPase_dom"/>
</dbReference>
<sequence length="923" mass="106101">MRDMWAKLKYICIICLLLSAVCIFDSDTASADELSTVKLKVGFCRLDGFFEYDSNGDEYGYGVDYLDEISRFSSIHFDYSYIKVKSWEELPGLLKSGSIDIIMPASEPVNASSELSFTTEDIMTTYHAIMTKKNRGDLYYDDYSSIGRMKIAITKQLLDYVGMKSYLKSINVYKNLVYYNDYNECKQALDDEKVDGVISNVMDLTDDMKILNKFSVSHNYIVMKNTNPYYKNVNKALTELKLAEPTFENALNVKYYPDRINTPLGKYEENYLRKNNTLNVAVYDDYKPISYYDKKSHKYKGIAVDLMDKLGEKLGIKFRYFAINTKDPYDMFNSTKTDIVLPVYVDDLMYYKTKSLFDSDINYITKSSYGTLNDNARIAVVKKYKYISDCLKNKTKYNIVEYDTIEDACNGVNDGEVDAFATSTYNAKFIIQNPRYRKLDIREFDNISLPFGLAINNNSILESALNKGIQYITSEERKNIIDKDTAYKWSDLSWYDKLYSYIDILSFVSFILVFAVIGILIYINSKKKFIEQIQQKSDEAIKASRAKTDFLSRMSHEIRTPMNAILGMAAIGRSSTEIKKKDECIDQIIDSGNFLLQIINDILDMNKIEQNKIELKEEYVESMDFVGSIKKMLEANAKKYNVELRADFSKYRSFLIKIDPLRTKQIYVNIINNALKFSNSGSYVDWIMEVEDIDEKLVHIHCVIRDYGCGMSKEFQKKMFMPFEQEYNEFTNKVEGTGLGLTIVKNLVEIMGGTIECESEPMKGTTFTIDFDREVHSIDEAKRNSAVKPDESILKDKNVLLAEDNDINAAVAMEILKAHGMNVERAKDGQEVVDMYLKSAEGRYDVILMDVRMPKIDGMQATKIIRNSSHERAKSIPIIAMTADAFDEDMKRTMQAGMNAHLTKPIDIKMLIKTLVSLIHKEN</sequence>
<evidence type="ECO:0000313" key="14">
    <source>
        <dbReference type="Proteomes" id="UP000050833"/>
    </source>
</evidence>
<dbReference type="InterPro" id="IPR004358">
    <property type="entry name" value="Sig_transdc_His_kin-like_C"/>
</dbReference>
<feature type="domain" description="Histidine kinase" evidence="11">
    <location>
        <begin position="553"/>
        <end position="775"/>
    </location>
</feature>
<dbReference type="PROSITE" id="PS50110">
    <property type="entry name" value="RESPONSE_REGULATORY"/>
    <property type="match status" value="1"/>
</dbReference>
<dbReference type="SUPFAM" id="SSF47384">
    <property type="entry name" value="Homodimeric domain of signal transducing histidine kinase"/>
    <property type="match status" value="1"/>
</dbReference>
<dbReference type="SUPFAM" id="SSF53850">
    <property type="entry name" value="Periplasmic binding protein-like II"/>
    <property type="match status" value="2"/>
</dbReference>
<dbReference type="InterPro" id="IPR003661">
    <property type="entry name" value="HisK_dim/P_dom"/>
</dbReference>
<keyword evidence="6" id="KW-0902">Two-component regulatory system</keyword>
<dbReference type="GO" id="GO:0000155">
    <property type="term" value="F:phosphorelay sensor kinase activity"/>
    <property type="evidence" value="ECO:0007669"/>
    <property type="project" value="InterPro"/>
</dbReference>
<keyword evidence="10" id="KW-0732">Signal</keyword>
<dbReference type="EC" id="2.7.13.3" evidence="2"/>
<keyword evidence="9" id="KW-0812">Transmembrane</keyword>
<dbReference type="AlphaFoldDB" id="A0AAW3JRX1"/>
<dbReference type="SUPFAM" id="SSF55874">
    <property type="entry name" value="ATPase domain of HSP90 chaperone/DNA topoisomerase II/histidine kinase"/>
    <property type="match status" value="1"/>
</dbReference>
<dbReference type="InterPro" id="IPR036890">
    <property type="entry name" value="HATPase_C_sf"/>
</dbReference>
<evidence type="ECO:0000256" key="6">
    <source>
        <dbReference type="ARBA" id="ARBA00023012"/>
    </source>
</evidence>
<dbReference type="Pfam" id="PF00512">
    <property type="entry name" value="HisKA"/>
    <property type="match status" value="1"/>
</dbReference>
<accession>A0AAW3JRX1</accession>
<keyword evidence="14" id="KW-1185">Reference proteome</keyword>
<dbReference type="CDD" id="cd17546">
    <property type="entry name" value="REC_hyHK_CKI1_RcsC-like"/>
    <property type="match status" value="1"/>
</dbReference>
<reference evidence="13 14" key="1">
    <citation type="submission" date="2015-10" db="EMBL/GenBank/DDBJ databases">
        <title>Butyribacter intestini gen. nov., sp. nov., a butyric acid-producing bacterium of the family Lachnospiraceae isolated from the human faeces.</title>
        <authorList>
            <person name="Zou Y."/>
            <person name="Xue W."/>
            <person name="Luo G."/>
            <person name="Lv M."/>
        </authorList>
    </citation>
    <scope>NUCLEOTIDE SEQUENCE [LARGE SCALE GENOMIC DNA]</scope>
    <source>
        <strain evidence="13 14">TF01-11</strain>
    </source>
</reference>
<dbReference type="PROSITE" id="PS50109">
    <property type="entry name" value="HIS_KIN"/>
    <property type="match status" value="1"/>
</dbReference>
<keyword evidence="4 8" id="KW-0597">Phosphoprotein</keyword>
<comment type="function">
    <text evidence="7">May play the central regulatory role in sporulation. It may be an element of the effector pathway responsible for the activation of sporulation genes in response to nutritional stress. Spo0A may act in concert with spo0H (a sigma factor) to control the expression of some genes that are critical to the sporulation process.</text>
</comment>
<name>A0AAW3JRX1_9FIRM</name>
<dbReference type="SMART" id="SM00387">
    <property type="entry name" value="HATPase_c"/>
    <property type="match status" value="1"/>
</dbReference>
<evidence type="ECO:0000313" key="13">
    <source>
        <dbReference type="EMBL" id="KQC85492.1"/>
    </source>
</evidence>
<feature type="signal peptide" evidence="10">
    <location>
        <begin position="1"/>
        <end position="31"/>
    </location>
</feature>
<proteinExistence type="predicted"/>
<feature type="chain" id="PRO_5043722142" description="Stage 0 sporulation protein A homolog" evidence="10">
    <location>
        <begin position="32"/>
        <end position="923"/>
    </location>
</feature>
<keyword evidence="5" id="KW-0808">Transferase</keyword>
<dbReference type="InterPro" id="IPR011006">
    <property type="entry name" value="CheY-like_superfamily"/>
</dbReference>
<dbReference type="InterPro" id="IPR001638">
    <property type="entry name" value="Solute-binding_3/MltF_N"/>
</dbReference>
<gene>
    <name evidence="13" type="ORF">APZ18_12515</name>
</gene>
<keyword evidence="9" id="KW-0472">Membrane</keyword>